<gene>
    <name evidence="2" type="ORF">WMW72_30950</name>
</gene>
<organism evidence="2 3">
    <name type="scientific">Paenibacillus filicis</name>
    <dbReference type="NCBI Taxonomy" id="669464"/>
    <lineage>
        <taxon>Bacteria</taxon>
        <taxon>Bacillati</taxon>
        <taxon>Bacillota</taxon>
        <taxon>Bacilli</taxon>
        <taxon>Bacillales</taxon>
        <taxon>Paenibacillaceae</taxon>
        <taxon>Paenibacillus</taxon>
    </lineage>
</organism>
<evidence type="ECO:0000313" key="2">
    <source>
        <dbReference type="EMBL" id="MEK8132327.1"/>
    </source>
</evidence>
<dbReference type="SUPFAM" id="SSF53067">
    <property type="entry name" value="Actin-like ATPase domain"/>
    <property type="match status" value="2"/>
</dbReference>
<proteinExistence type="predicted"/>
<sequence length="324" mass="33942">MVKLFLGVDGGGTKTDVYVADSAGNELGRCFGGSTNPHAIGFETAASRIGALLLEALALTGAGSSTGPAGTEPVGVCLALSGIDLPAERENMSRAVSGLLRASGIPARMLVTNDAESALMAALGREEGMLAIAGTGSIVFGRTPDGTRYRVGGWGHLLGDGGSGYRLGLDALQAVMRSHDGVDPPTAMTRRLLDSRGWHEISELKTYIYGPEITKQHVAEFARCAIETARDGDPSAMRIITRHAAELAAQALTLAGKDPWFAEGHLGLSGSIFTHSELYEAEFRQRIADALPALKLLKMLKPPSYGAARLAAVRLAQAEPPSHL</sequence>
<dbReference type="Proteomes" id="UP001469365">
    <property type="component" value="Unassembled WGS sequence"/>
</dbReference>
<dbReference type="EMBL" id="JBBPCC010000028">
    <property type="protein sequence ID" value="MEK8132327.1"/>
    <property type="molecule type" value="Genomic_DNA"/>
</dbReference>
<accession>A0ABU9DW34</accession>
<dbReference type="InterPro" id="IPR052519">
    <property type="entry name" value="Euk-type_GlcNAc_Kinase"/>
</dbReference>
<dbReference type="InterPro" id="IPR043129">
    <property type="entry name" value="ATPase_NBD"/>
</dbReference>
<keyword evidence="3" id="KW-1185">Reference proteome</keyword>
<comment type="caution">
    <text evidence="2">The sequence shown here is derived from an EMBL/GenBank/DDBJ whole genome shotgun (WGS) entry which is preliminary data.</text>
</comment>
<reference evidence="2 3" key="1">
    <citation type="submission" date="2024-04" db="EMBL/GenBank/DDBJ databases">
        <title>draft genome sequnece of Paenibacillus filicis.</title>
        <authorList>
            <person name="Kim D.-U."/>
        </authorList>
    </citation>
    <scope>NUCLEOTIDE SEQUENCE [LARGE SCALE GENOMIC DNA]</scope>
    <source>
        <strain evidence="2 3">KACC14197</strain>
    </source>
</reference>
<evidence type="ECO:0000259" key="1">
    <source>
        <dbReference type="Pfam" id="PF01869"/>
    </source>
</evidence>
<feature type="domain" description="ATPase BadF/BadG/BcrA/BcrD type" evidence="1">
    <location>
        <begin position="6"/>
        <end position="281"/>
    </location>
</feature>
<name>A0ABU9DW34_9BACL</name>
<evidence type="ECO:0000313" key="3">
    <source>
        <dbReference type="Proteomes" id="UP001469365"/>
    </source>
</evidence>
<protein>
    <submittedName>
        <fullName evidence="2">BadF/BadG/BcrA/BcrD ATPase family protein</fullName>
    </submittedName>
</protein>
<dbReference type="PANTHER" id="PTHR43190:SF3">
    <property type="entry name" value="N-ACETYL-D-GLUCOSAMINE KINASE"/>
    <property type="match status" value="1"/>
</dbReference>
<dbReference type="CDD" id="cd24007">
    <property type="entry name" value="ASKHA_NBD_eukNAGK-like"/>
    <property type="match status" value="1"/>
</dbReference>
<dbReference type="InterPro" id="IPR002731">
    <property type="entry name" value="ATPase_BadF"/>
</dbReference>
<dbReference type="Pfam" id="PF01869">
    <property type="entry name" value="BcrAD_BadFG"/>
    <property type="match status" value="1"/>
</dbReference>
<dbReference type="Gene3D" id="3.30.420.40">
    <property type="match status" value="2"/>
</dbReference>
<dbReference type="RefSeq" id="WP_341419454.1">
    <property type="nucleotide sequence ID" value="NZ_JBBPCC010000028.1"/>
</dbReference>
<dbReference type="PANTHER" id="PTHR43190">
    <property type="entry name" value="N-ACETYL-D-GLUCOSAMINE KINASE"/>
    <property type="match status" value="1"/>
</dbReference>